<dbReference type="Proteomes" id="UP000619512">
    <property type="component" value="Unassembled WGS sequence"/>
</dbReference>
<dbReference type="SUPFAM" id="SSF48371">
    <property type="entry name" value="ARM repeat"/>
    <property type="match status" value="1"/>
</dbReference>
<evidence type="ECO:0000313" key="4">
    <source>
        <dbReference type="Proteomes" id="UP000619512"/>
    </source>
</evidence>
<dbReference type="Proteomes" id="UP000294359">
    <property type="component" value="Chromosome"/>
</dbReference>
<evidence type="ECO:0000313" key="2">
    <source>
        <dbReference type="EMBL" id="QBQ35317.1"/>
    </source>
</evidence>
<name>A0A4P7BBS5_9BURK</name>
<gene>
    <name evidence="2" type="ORF">E1742_03405</name>
    <name evidence="1" type="ORF">GCM10007388_37950</name>
</gene>
<proteinExistence type="predicted"/>
<dbReference type="Pfam" id="PF13646">
    <property type="entry name" value="HEAT_2"/>
    <property type="match status" value="1"/>
</dbReference>
<dbReference type="RefSeq" id="WP_134383556.1">
    <property type="nucleotide sequence ID" value="NZ_BMWW01000007.1"/>
</dbReference>
<organism evidence="1 4">
    <name type="scientific">Pseudoduganella plicata</name>
    <dbReference type="NCBI Taxonomy" id="321984"/>
    <lineage>
        <taxon>Bacteria</taxon>
        <taxon>Pseudomonadati</taxon>
        <taxon>Pseudomonadota</taxon>
        <taxon>Betaproteobacteria</taxon>
        <taxon>Burkholderiales</taxon>
        <taxon>Oxalobacteraceae</taxon>
        <taxon>Telluria group</taxon>
        <taxon>Pseudoduganella</taxon>
    </lineage>
</organism>
<dbReference type="InterPro" id="IPR016024">
    <property type="entry name" value="ARM-type_fold"/>
</dbReference>
<dbReference type="OrthoDB" id="8750356at2"/>
<dbReference type="Gene3D" id="1.25.10.10">
    <property type="entry name" value="Leucine-rich Repeat Variant"/>
    <property type="match status" value="1"/>
</dbReference>
<protein>
    <submittedName>
        <fullName evidence="2">HEAT repeat domain-containing protein</fullName>
    </submittedName>
</protein>
<dbReference type="InterPro" id="IPR011989">
    <property type="entry name" value="ARM-like"/>
</dbReference>
<reference evidence="2 3" key="2">
    <citation type="submission" date="2019-03" db="EMBL/GenBank/DDBJ databases">
        <title>Draft Genome Sequences of Six Type Strains of the Genus Massilia.</title>
        <authorList>
            <person name="Miess H."/>
            <person name="Frediansyhah A."/>
            <person name="Gross H."/>
        </authorList>
    </citation>
    <scope>NUCLEOTIDE SEQUENCE [LARGE SCALE GENOMIC DNA]</scope>
    <source>
        <strain evidence="2 3">DSM 17505</strain>
    </source>
</reference>
<dbReference type="EMBL" id="BMWW01000007">
    <property type="protein sequence ID" value="GGZ00831.1"/>
    <property type="molecule type" value="Genomic_DNA"/>
</dbReference>
<keyword evidence="3" id="KW-1185">Reference proteome</keyword>
<reference evidence="1" key="3">
    <citation type="submission" date="2022-12" db="EMBL/GenBank/DDBJ databases">
        <authorList>
            <person name="Sun Q."/>
            <person name="Kim S."/>
        </authorList>
    </citation>
    <scope>NUCLEOTIDE SEQUENCE</scope>
    <source>
        <strain evidence="1">KCTC 12344</strain>
    </source>
</reference>
<dbReference type="EMBL" id="CP038026">
    <property type="protein sequence ID" value="QBQ35317.1"/>
    <property type="molecule type" value="Genomic_DNA"/>
</dbReference>
<dbReference type="AlphaFoldDB" id="A0A4P7BBS5"/>
<evidence type="ECO:0000313" key="3">
    <source>
        <dbReference type="Proteomes" id="UP000294359"/>
    </source>
</evidence>
<accession>A0A4P7BBS5</accession>
<sequence>MAHPQIMHWAPPAIAGFVNEAHAALERHGPDHIAALAPRFHALFAQPGLLTALVNACLGRVLTGAMDNGDPAVNSDMLLMCYSSVMTLRVIKDRPDVPSFSSKSWRAALMNYPANTLILVVSPRPITVQWYCLVPGADFDVFDATLKIRPDGSETVANGELIQVEARRRFPLLPEDSDAIYVALGSAPVNAQVVSFDPATLVPLGASMASEEHSVLCVMLGLLDARRPDYPLAAVSDLTGHPDHHVRWAAATALGKHSRHVALQVVQDMAAHDRHRFVRDAARRTLQHCGGTR</sequence>
<evidence type="ECO:0000313" key="1">
    <source>
        <dbReference type="EMBL" id="GGZ00831.1"/>
    </source>
</evidence>
<reference evidence="1" key="1">
    <citation type="journal article" date="2014" name="Int. J. Syst. Evol. Microbiol.">
        <title>Complete genome sequence of Corynebacterium casei LMG S-19264T (=DSM 44701T), isolated from a smear-ripened cheese.</title>
        <authorList>
            <consortium name="US DOE Joint Genome Institute (JGI-PGF)"/>
            <person name="Walter F."/>
            <person name="Albersmeier A."/>
            <person name="Kalinowski J."/>
            <person name="Ruckert C."/>
        </authorList>
    </citation>
    <scope>NUCLEOTIDE SEQUENCE</scope>
    <source>
        <strain evidence="1">KCTC 12344</strain>
    </source>
</reference>